<evidence type="ECO:0000313" key="6">
    <source>
        <dbReference type="Proteomes" id="UP001595685"/>
    </source>
</evidence>
<keyword evidence="6" id="KW-1185">Reference proteome</keyword>
<dbReference type="PANTHER" id="PTHR34698:SF2">
    <property type="entry name" value="5-OXOPROLINASE SUBUNIT B"/>
    <property type="match status" value="1"/>
</dbReference>
<dbReference type="Gene3D" id="2.40.100.10">
    <property type="entry name" value="Cyclophilin-like"/>
    <property type="match status" value="1"/>
</dbReference>
<dbReference type="SUPFAM" id="SSF50891">
    <property type="entry name" value="Cyclophilin-like"/>
    <property type="match status" value="1"/>
</dbReference>
<comment type="caution">
    <text evidence="5">The sequence shown here is derived from an EMBL/GenBank/DDBJ whole genome shotgun (WGS) entry which is preliminary data.</text>
</comment>
<dbReference type="PANTHER" id="PTHR34698">
    <property type="entry name" value="5-OXOPROLINASE SUBUNIT B"/>
    <property type="match status" value="1"/>
</dbReference>
<dbReference type="InterPro" id="IPR010016">
    <property type="entry name" value="PxpB"/>
</dbReference>
<evidence type="ECO:0000256" key="2">
    <source>
        <dbReference type="ARBA" id="ARBA00022801"/>
    </source>
</evidence>
<gene>
    <name evidence="5" type="ORF">ACFOLH_15245</name>
</gene>
<dbReference type="InterPro" id="IPR029000">
    <property type="entry name" value="Cyclophilin-like_dom_sf"/>
</dbReference>
<dbReference type="SUPFAM" id="SSF160467">
    <property type="entry name" value="PH0987 N-terminal domain-like"/>
    <property type="match status" value="1"/>
</dbReference>
<evidence type="ECO:0000256" key="3">
    <source>
        <dbReference type="ARBA" id="ARBA00022840"/>
    </source>
</evidence>
<feature type="domain" description="Carboxyltransferase" evidence="4">
    <location>
        <begin position="1"/>
        <end position="208"/>
    </location>
</feature>
<dbReference type="Gene3D" id="3.30.1360.40">
    <property type="match status" value="1"/>
</dbReference>
<reference evidence="6" key="1">
    <citation type="journal article" date="2019" name="Int. J. Syst. Evol. Microbiol.">
        <title>The Global Catalogue of Microorganisms (GCM) 10K type strain sequencing project: providing services to taxonomists for standard genome sequencing and annotation.</title>
        <authorList>
            <consortium name="The Broad Institute Genomics Platform"/>
            <consortium name="The Broad Institute Genome Sequencing Center for Infectious Disease"/>
            <person name="Wu L."/>
            <person name="Ma J."/>
        </authorList>
    </citation>
    <scope>NUCLEOTIDE SEQUENCE [LARGE SCALE GENOMIC DNA]</scope>
    <source>
        <strain evidence="6">NCAIM B.02333</strain>
    </source>
</reference>
<organism evidence="5 6">
    <name type="scientific">Aquipuribacter hungaricus</name>
    <dbReference type="NCBI Taxonomy" id="545624"/>
    <lineage>
        <taxon>Bacteria</taxon>
        <taxon>Bacillati</taxon>
        <taxon>Actinomycetota</taxon>
        <taxon>Actinomycetes</taxon>
        <taxon>Micrococcales</taxon>
        <taxon>Intrasporangiaceae</taxon>
        <taxon>Aquipuribacter</taxon>
    </lineage>
</organism>
<evidence type="ECO:0000313" key="5">
    <source>
        <dbReference type="EMBL" id="MFC3689702.1"/>
    </source>
</evidence>
<accession>A0ABV7WK03</accession>
<keyword evidence="3" id="KW-0067">ATP-binding</keyword>
<dbReference type="Pfam" id="PF02682">
    <property type="entry name" value="CT_C_D"/>
    <property type="match status" value="1"/>
</dbReference>
<dbReference type="SMART" id="SM00796">
    <property type="entry name" value="AHS1"/>
    <property type="match status" value="1"/>
</dbReference>
<evidence type="ECO:0000256" key="1">
    <source>
        <dbReference type="ARBA" id="ARBA00022741"/>
    </source>
</evidence>
<sequence>MRVLPSGSGGVLVEVDDLAQVLALAAHLRAHPPTGVVDVVPAARTVLLVLDQAVTGPAAVGAAVRALPSELLRGPADLGPGGTGATAGEAAAGPVVTVPVVYDGADLDEVGALTGWGADGVVARHTATTWTVAFSGFAPGFAYCVADGGPVWQVPRRATPRTRVPAGSVALADAWTGVYPGASPGGWQLLGRTGAPLWDVDREPPALLRPGVRVRFVDAGNA</sequence>
<dbReference type="RefSeq" id="WP_376984246.1">
    <property type="nucleotide sequence ID" value="NZ_JBHRWW010000012.1"/>
</dbReference>
<keyword evidence="2 5" id="KW-0378">Hydrolase</keyword>
<dbReference type="EMBL" id="JBHRWW010000012">
    <property type="protein sequence ID" value="MFC3689702.1"/>
    <property type="molecule type" value="Genomic_DNA"/>
</dbReference>
<proteinExistence type="predicted"/>
<keyword evidence="1" id="KW-0547">Nucleotide-binding</keyword>
<dbReference type="InterPro" id="IPR003833">
    <property type="entry name" value="CT_C_D"/>
</dbReference>
<evidence type="ECO:0000259" key="4">
    <source>
        <dbReference type="SMART" id="SM00796"/>
    </source>
</evidence>
<dbReference type="Proteomes" id="UP001595685">
    <property type="component" value="Unassembled WGS sequence"/>
</dbReference>
<name>A0ABV7WK03_9MICO</name>
<protein>
    <submittedName>
        <fullName evidence="5">Allophanate hydrolase subunit 1</fullName>
    </submittedName>
</protein>
<dbReference type="GO" id="GO:0016787">
    <property type="term" value="F:hydrolase activity"/>
    <property type="evidence" value="ECO:0007669"/>
    <property type="project" value="UniProtKB-KW"/>
</dbReference>